<evidence type="ECO:0000313" key="2">
    <source>
        <dbReference type="Proteomes" id="UP000712600"/>
    </source>
</evidence>
<reference evidence="1" key="1">
    <citation type="submission" date="2019-12" db="EMBL/GenBank/DDBJ databases">
        <title>Genome sequencing and annotation of Brassica cretica.</title>
        <authorList>
            <person name="Studholme D.J."/>
            <person name="Sarris P."/>
        </authorList>
    </citation>
    <scope>NUCLEOTIDE SEQUENCE</scope>
    <source>
        <strain evidence="1">PFS-109/04</strain>
        <tissue evidence="1">Leaf</tissue>
    </source>
</reference>
<evidence type="ECO:0000313" key="1">
    <source>
        <dbReference type="EMBL" id="KAF3573691.1"/>
    </source>
</evidence>
<accession>A0A8S9RM01</accession>
<organism evidence="1 2">
    <name type="scientific">Brassica cretica</name>
    <name type="common">Mustard</name>
    <dbReference type="NCBI Taxonomy" id="69181"/>
    <lineage>
        <taxon>Eukaryota</taxon>
        <taxon>Viridiplantae</taxon>
        <taxon>Streptophyta</taxon>
        <taxon>Embryophyta</taxon>
        <taxon>Tracheophyta</taxon>
        <taxon>Spermatophyta</taxon>
        <taxon>Magnoliopsida</taxon>
        <taxon>eudicotyledons</taxon>
        <taxon>Gunneridae</taxon>
        <taxon>Pentapetalae</taxon>
        <taxon>rosids</taxon>
        <taxon>malvids</taxon>
        <taxon>Brassicales</taxon>
        <taxon>Brassicaceae</taxon>
        <taxon>Brassiceae</taxon>
        <taxon>Brassica</taxon>
    </lineage>
</organism>
<proteinExistence type="predicted"/>
<gene>
    <name evidence="1" type="ORF">F2Q69_00061578</name>
</gene>
<sequence>MVETKIIKLRALLVEMQVKIDDELGGFSFQKQCNGSGFVFKEGDVSLLCLMDSNTISISCNHTDECNITIRNVTCEVARVDCEESKALREPIHSIVLHSPLFSH</sequence>
<name>A0A8S9RM01_BRACR</name>
<comment type="caution">
    <text evidence="1">The sequence shown here is derived from an EMBL/GenBank/DDBJ whole genome shotgun (WGS) entry which is preliminary data.</text>
</comment>
<dbReference type="EMBL" id="QGKX02000095">
    <property type="protein sequence ID" value="KAF3573691.1"/>
    <property type="molecule type" value="Genomic_DNA"/>
</dbReference>
<protein>
    <submittedName>
        <fullName evidence="1">Uncharacterized protein</fullName>
    </submittedName>
</protein>
<dbReference type="Proteomes" id="UP000712600">
    <property type="component" value="Unassembled WGS sequence"/>
</dbReference>
<dbReference type="AlphaFoldDB" id="A0A8S9RM01"/>